<protein>
    <submittedName>
        <fullName evidence="2">Uncharacterized protein</fullName>
    </submittedName>
</protein>
<proteinExistence type="predicted"/>
<dbReference type="EMBL" id="KN818279">
    <property type="protein sequence ID" value="KIL61789.1"/>
    <property type="molecule type" value="Genomic_DNA"/>
</dbReference>
<organism evidence="2 3">
    <name type="scientific">Amanita muscaria (strain Koide BX008)</name>
    <dbReference type="NCBI Taxonomy" id="946122"/>
    <lineage>
        <taxon>Eukaryota</taxon>
        <taxon>Fungi</taxon>
        <taxon>Dikarya</taxon>
        <taxon>Basidiomycota</taxon>
        <taxon>Agaricomycotina</taxon>
        <taxon>Agaricomycetes</taxon>
        <taxon>Agaricomycetidae</taxon>
        <taxon>Agaricales</taxon>
        <taxon>Pluteineae</taxon>
        <taxon>Amanitaceae</taxon>
        <taxon>Amanita</taxon>
    </lineage>
</organism>
<reference evidence="2 3" key="1">
    <citation type="submission" date="2014-04" db="EMBL/GenBank/DDBJ databases">
        <title>Evolutionary Origins and Diversification of the Mycorrhizal Mutualists.</title>
        <authorList>
            <consortium name="DOE Joint Genome Institute"/>
            <consortium name="Mycorrhizal Genomics Consortium"/>
            <person name="Kohler A."/>
            <person name="Kuo A."/>
            <person name="Nagy L.G."/>
            <person name="Floudas D."/>
            <person name="Copeland A."/>
            <person name="Barry K.W."/>
            <person name="Cichocki N."/>
            <person name="Veneault-Fourrey C."/>
            <person name="LaButti K."/>
            <person name="Lindquist E.A."/>
            <person name="Lipzen A."/>
            <person name="Lundell T."/>
            <person name="Morin E."/>
            <person name="Murat C."/>
            <person name="Riley R."/>
            <person name="Ohm R."/>
            <person name="Sun H."/>
            <person name="Tunlid A."/>
            <person name="Henrissat B."/>
            <person name="Grigoriev I.V."/>
            <person name="Hibbett D.S."/>
            <person name="Martin F."/>
        </authorList>
    </citation>
    <scope>NUCLEOTIDE SEQUENCE [LARGE SCALE GENOMIC DNA]</scope>
    <source>
        <strain evidence="2 3">Koide BX008</strain>
    </source>
</reference>
<sequence length="57" mass="6139">MPSMIVPRVPSSRLRSRTGEASGVHRLGGTIPSSHSGNLVDAARLLPTICRWTQITN</sequence>
<name>A0A0C2T5D8_AMAMK</name>
<gene>
    <name evidence="2" type="ORF">M378DRAFT_166420</name>
</gene>
<evidence type="ECO:0000313" key="2">
    <source>
        <dbReference type="EMBL" id="KIL61789.1"/>
    </source>
</evidence>
<dbReference type="HOGENOM" id="CLU_2996115_0_0_1"/>
<evidence type="ECO:0000313" key="3">
    <source>
        <dbReference type="Proteomes" id="UP000054549"/>
    </source>
</evidence>
<evidence type="ECO:0000256" key="1">
    <source>
        <dbReference type="SAM" id="MobiDB-lite"/>
    </source>
</evidence>
<dbReference type="InParanoid" id="A0A0C2T5D8"/>
<dbReference type="Proteomes" id="UP000054549">
    <property type="component" value="Unassembled WGS sequence"/>
</dbReference>
<accession>A0A0C2T5D8</accession>
<dbReference type="AlphaFoldDB" id="A0A0C2T5D8"/>
<keyword evidence="3" id="KW-1185">Reference proteome</keyword>
<feature type="compositionally biased region" description="Low complexity" evidence="1">
    <location>
        <begin position="1"/>
        <end position="13"/>
    </location>
</feature>
<feature type="region of interest" description="Disordered" evidence="1">
    <location>
        <begin position="1"/>
        <end position="33"/>
    </location>
</feature>